<proteinExistence type="predicted"/>
<dbReference type="GO" id="GO:0046872">
    <property type="term" value="F:metal ion binding"/>
    <property type="evidence" value="ECO:0007669"/>
    <property type="project" value="UniProtKB-KW"/>
</dbReference>
<dbReference type="SMART" id="SM00729">
    <property type="entry name" value="Elp3"/>
    <property type="match status" value="1"/>
</dbReference>
<dbReference type="SFLD" id="SFLDG01386">
    <property type="entry name" value="main_SPASM_domain-containing"/>
    <property type="match status" value="1"/>
</dbReference>
<keyword evidence="1" id="KW-0949">S-adenosyl-L-methionine</keyword>
<feature type="domain" description="Radical SAM core" evidence="5">
    <location>
        <begin position="92"/>
        <end position="304"/>
    </location>
</feature>
<dbReference type="AlphaFoldDB" id="A0A1M5YBN7"/>
<dbReference type="InterPro" id="IPR058240">
    <property type="entry name" value="rSAM_sf"/>
</dbReference>
<reference evidence="6 7" key="1">
    <citation type="submission" date="2016-11" db="EMBL/GenBank/DDBJ databases">
        <authorList>
            <person name="Jaros S."/>
            <person name="Januszkiewicz K."/>
            <person name="Wedrychowicz H."/>
        </authorList>
    </citation>
    <scope>NUCLEOTIDE SEQUENCE [LARGE SCALE GENOMIC DNA]</scope>
    <source>
        <strain evidence="6 7">DSM 13106</strain>
    </source>
</reference>
<keyword evidence="2" id="KW-0479">Metal-binding</keyword>
<keyword evidence="3" id="KW-0408">Iron</keyword>
<dbReference type="InterPro" id="IPR050377">
    <property type="entry name" value="Radical_SAM_PqqE_MftC-like"/>
</dbReference>
<dbReference type="Pfam" id="PF04055">
    <property type="entry name" value="Radical_SAM"/>
    <property type="match status" value="1"/>
</dbReference>
<evidence type="ECO:0000313" key="6">
    <source>
        <dbReference type="EMBL" id="SHI09437.1"/>
    </source>
</evidence>
<dbReference type="OrthoDB" id="9810775at2"/>
<keyword evidence="7" id="KW-1185">Reference proteome</keyword>
<dbReference type="Proteomes" id="UP000184389">
    <property type="component" value="Unassembled WGS sequence"/>
</dbReference>
<dbReference type="CDD" id="cd21109">
    <property type="entry name" value="SPASM"/>
    <property type="match status" value="1"/>
</dbReference>
<name>A0A1M5YBN7_9FIRM</name>
<dbReference type="STRING" id="1123281.SAMN02745180_02102"/>
<dbReference type="PANTHER" id="PTHR11228:SF7">
    <property type="entry name" value="PQQA PEPTIDE CYCLASE"/>
    <property type="match status" value="1"/>
</dbReference>
<evidence type="ECO:0000256" key="1">
    <source>
        <dbReference type="ARBA" id="ARBA00022691"/>
    </source>
</evidence>
<sequence>MNLPKIAFSNYTRTIECDNKVVIYNRKNGQWIRVSKEVYDIFKYAVNNKLNINELNINELNNCIVNDEDKKFMTEVYNRLFNKKLVNNTFKSKNIKSISFELTNRCNLKCIHCCVDADINHRYELSTVQIKTLFDRVLPWNPDSIMLSGGEPMIRKDFIELLIYLRNKYSGEIILATNATLIDDENINFLVENVDKIDISIDGIDEKSCSQIRGKGVFKKVIKNIEKLKKVNYNNITLSMVVGDKNEDMEEKFIELNKSLGTHPVLRRFSPIGRGKYNDGYFLDDSGGKFFISKKYLSDDYSGSINICTCSAGSEEVIVRYNGDVYPCPSFMNENMLLGNLCSNDFADKLFTKNYDLLEDVIYKRFSECRDCKVNIFCWTCPGSLVDIKNIRNFSNRCDKLKPILFKRVWGEYLCQ</sequence>
<dbReference type="InterPro" id="IPR023885">
    <property type="entry name" value="4Fe4S-binding_SPASM_dom"/>
</dbReference>
<dbReference type="RefSeq" id="WP_072744749.1">
    <property type="nucleotide sequence ID" value="NZ_FQXR01000010.1"/>
</dbReference>
<dbReference type="InterPro" id="IPR007197">
    <property type="entry name" value="rSAM"/>
</dbReference>
<protein>
    <submittedName>
        <fullName evidence="6">Radical SAM additional 4Fe4S-binding SPASM domain-containing protein</fullName>
    </submittedName>
</protein>
<dbReference type="SFLD" id="SFLDS00029">
    <property type="entry name" value="Radical_SAM"/>
    <property type="match status" value="1"/>
</dbReference>
<dbReference type="GO" id="GO:0003824">
    <property type="term" value="F:catalytic activity"/>
    <property type="evidence" value="ECO:0007669"/>
    <property type="project" value="InterPro"/>
</dbReference>
<dbReference type="InterPro" id="IPR006638">
    <property type="entry name" value="Elp3/MiaA/NifB-like_rSAM"/>
</dbReference>
<dbReference type="GO" id="GO:0051536">
    <property type="term" value="F:iron-sulfur cluster binding"/>
    <property type="evidence" value="ECO:0007669"/>
    <property type="project" value="UniProtKB-KW"/>
</dbReference>
<dbReference type="PANTHER" id="PTHR11228">
    <property type="entry name" value="RADICAL SAM DOMAIN PROTEIN"/>
    <property type="match status" value="1"/>
</dbReference>
<dbReference type="SUPFAM" id="SSF102114">
    <property type="entry name" value="Radical SAM enzymes"/>
    <property type="match status" value="1"/>
</dbReference>
<dbReference type="Pfam" id="PF13186">
    <property type="entry name" value="SPASM"/>
    <property type="match status" value="1"/>
</dbReference>
<dbReference type="CDD" id="cd01335">
    <property type="entry name" value="Radical_SAM"/>
    <property type="match status" value="1"/>
</dbReference>
<evidence type="ECO:0000256" key="3">
    <source>
        <dbReference type="ARBA" id="ARBA00023004"/>
    </source>
</evidence>
<dbReference type="Gene3D" id="3.20.20.70">
    <property type="entry name" value="Aldolase class I"/>
    <property type="match status" value="1"/>
</dbReference>
<gene>
    <name evidence="6" type="ORF">SAMN02745180_02102</name>
</gene>
<dbReference type="PROSITE" id="PS51918">
    <property type="entry name" value="RADICAL_SAM"/>
    <property type="match status" value="1"/>
</dbReference>
<dbReference type="EMBL" id="FQXR01000010">
    <property type="protein sequence ID" value="SHI09437.1"/>
    <property type="molecule type" value="Genomic_DNA"/>
</dbReference>
<organism evidence="6 7">
    <name type="scientific">Sporanaerobacter acetigenes DSM 13106</name>
    <dbReference type="NCBI Taxonomy" id="1123281"/>
    <lineage>
        <taxon>Bacteria</taxon>
        <taxon>Bacillati</taxon>
        <taxon>Bacillota</taxon>
        <taxon>Tissierellia</taxon>
        <taxon>Tissierellales</taxon>
        <taxon>Sporanaerobacteraceae</taxon>
        <taxon>Sporanaerobacter</taxon>
    </lineage>
</organism>
<evidence type="ECO:0000256" key="2">
    <source>
        <dbReference type="ARBA" id="ARBA00022723"/>
    </source>
</evidence>
<dbReference type="NCBIfam" id="TIGR04085">
    <property type="entry name" value="rSAM_more_4Fe4S"/>
    <property type="match status" value="1"/>
</dbReference>
<dbReference type="InterPro" id="IPR013785">
    <property type="entry name" value="Aldolase_TIM"/>
</dbReference>
<accession>A0A1M5YBN7</accession>
<keyword evidence="4" id="KW-0411">Iron-sulfur</keyword>
<dbReference type="SFLD" id="SFLDG01067">
    <property type="entry name" value="SPASM/twitch_domain_containing"/>
    <property type="match status" value="1"/>
</dbReference>
<evidence type="ECO:0000259" key="5">
    <source>
        <dbReference type="PROSITE" id="PS51918"/>
    </source>
</evidence>
<evidence type="ECO:0000313" key="7">
    <source>
        <dbReference type="Proteomes" id="UP000184389"/>
    </source>
</evidence>
<evidence type="ECO:0000256" key="4">
    <source>
        <dbReference type="ARBA" id="ARBA00023014"/>
    </source>
</evidence>